<protein>
    <submittedName>
        <fullName evidence="4">DUF2339 domain-containing protein</fullName>
    </submittedName>
</protein>
<dbReference type="InterPro" id="IPR019286">
    <property type="entry name" value="DUF2339_TM"/>
</dbReference>
<feature type="transmembrane region" description="Helical" evidence="3">
    <location>
        <begin position="401"/>
        <end position="419"/>
    </location>
</feature>
<feature type="compositionally biased region" description="Pro residues" evidence="2">
    <location>
        <begin position="214"/>
        <end position="223"/>
    </location>
</feature>
<feature type="transmembrane region" description="Helical" evidence="3">
    <location>
        <begin position="1018"/>
        <end position="1037"/>
    </location>
</feature>
<evidence type="ECO:0000313" key="4">
    <source>
        <dbReference type="EMBL" id="KAE8757431.1"/>
    </source>
</evidence>
<feature type="transmembrane region" description="Helical" evidence="3">
    <location>
        <begin position="353"/>
        <end position="370"/>
    </location>
</feature>
<name>A0A6N6WB80_9BURK</name>
<feature type="transmembrane region" description="Helical" evidence="3">
    <location>
        <begin position="237"/>
        <end position="259"/>
    </location>
</feature>
<feature type="transmembrane region" description="Helical" evidence="3">
    <location>
        <begin position="696"/>
        <end position="716"/>
    </location>
</feature>
<dbReference type="Proteomes" id="UP000463700">
    <property type="component" value="Unassembled WGS sequence"/>
</dbReference>
<evidence type="ECO:0000256" key="1">
    <source>
        <dbReference type="SAM" id="Coils"/>
    </source>
</evidence>
<reference evidence="4 5" key="1">
    <citation type="journal article" date="2020" name="Int. J. Syst. Evol. Microbiol.">
        <title>Paraburkholderia madseniana sp. nov., a phenolic acid-degrading bacterium isolated from acidic forest soil.</title>
        <authorList>
            <person name="Wilhelm R.C."/>
            <person name="Murphy S.J.L."/>
            <person name="Feriancek N.M."/>
            <person name="Karasz D.C."/>
            <person name="DeRito C.M."/>
            <person name="Newman J.D."/>
            <person name="Buckley D.H."/>
        </authorList>
    </citation>
    <scope>NUCLEOTIDE SEQUENCE [LARGE SCALE GENOMIC DNA]</scope>
    <source>
        <strain evidence="4 5">RP11</strain>
    </source>
</reference>
<evidence type="ECO:0000256" key="3">
    <source>
        <dbReference type="SAM" id="Phobius"/>
    </source>
</evidence>
<feature type="transmembrane region" description="Helical" evidence="3">
    <location>
        <begin position="597"/>
        <end position="615"/>
    </location>
</feature>
<proteinExistence type="predicted"/>
<feature type="transmembrane region" description="Helical" evidence="3">
    <location>
        <begin position="299"/>
        <end position="318"/>
    </location>
</feature>
<feature type="transmembrane region" description="Helical" evidence="3">
    <location>
        <begin position="1057"/>
        <end position="1078"/>
    </location>
</feature>
<feature type="transmembrane region" description="Helical" evidence="3">
    <location>
        <begin position="562"/>
        <end position="585"/>
    </location>
</feature>
<feature type="transmembrane region" description="Helical" evidence="3">
    <location>
        <begin position="376"/>
        <end position="394"/>
    </location>
</feature>
<feature type="transmembrane region" description="Helical" evidence="3">
    <location>
        <begin position="461"/>
        <end position="479"/>
    </location>
</feature>
<evidence type="ECO:0000256" key="2">
    <source>
        <dbReference type="SAM" id="MobiDB-lite"/>
    </source>
</evidence>
<dbReference type="EMBL" id="VOSW01000047">
    <property type="protein sequence ID" value="KAE8757431.1"/>
    <property type="molecule type" value="Genomic_DNA"/>
</dbReference>
<feature type="transmembrane region" description="Helical" evidence="3">
    <location>
        <begin position="884"/>
        <end position="902"/>
    </location>
</feature>
<feature type="transmembrane region" description="Helical" evidence="3">
    <location>
        <begin position="949"/>
        <end position="970"/>
    </location>
</feature>
<feature type="transmembrane region" description="Helical" evidence="3">
    <location>
        <begin position="722"/>
        <end position="739"/>
    </location>
</feature>
<feature type="transmembrane region" description="Helical" evidence="3">
    <location>
        <begin position="1085"/>
        <end position="1103"/>
    </location>
</feature>
<gene>
    <name evidence="4" type="ORF">FSO04_24040</name>
</gene>
<accession>A0A6N6WB80</accession>
<feature type="transmembrane region" description="Helical" evidence="3">
    <location>
        <begin position="751"/>
        <end position="773"/>
    </location>
</feature>
<feature type="transmembrane region" description="Helical" evidence="3">
    <location>
        <begin position="627"/>
        <end position="645"/>
    </location>
</feature>
<feature type="transmembrane region" description="Helical" evidence="3">
    <location>
        <begin position="1115"/>
        <end position="1132"/>
    </location>
</feature>
<feature type="transmembrane region" description="Helical" evidence="3">
    <location>
        <begin position="271"/>
        <end position="292"/>
    </location>
</feature>
<feature type="transmembrane region" description="Helical" evidence="3">
    <location>
        <begin position="540"/>
        <end position="555"/>
    </location>
</feature>
<feature type="transmembrane region" description="Helical" evidence="3">
    <location>
        <begin position="814"/>
        <end position="835"/>
    </location>
</feature>
<dbReference type="PANTHER" id="PTHR38434:SF1">
    <property type="entry name" value="BLL2549 PROTEIN"/>
    <property type="match status" value="1"/>
</dbReference>
<feature type="transmembrane region" description="Helical" evidence="3">
    <location>
        <begin position="324"/>
        <end position="346"/>
    </location>
</feature>
<sequence>MSVIFAVVGVVVGIIAAVSNDFSIGFGALMGGVAGVALACLLQKKRPDIANEPASKPVRADSLNQTVSPSGELAARVEQLEREIVALRGEIHELRASVTGASATESADGEPATFKLRPANVVPRSYAMPPAAGQKPHREFQATPTQPAAVRSTVSASAVTPPAMAGTPASSEPSASSTLNAESLSPMALPPSAGSPLLLSPSAGPALSTDPLPAQTPPAPPRGPGLAERLFKRGRDWLFGGNTVVRVGIIVLFFGIAFLLKYAADNSLLPIEFRLAGVALAATVLIGLGWCIGERRGAYGLILQGGGVGVLYLTVFAATRLYHLLPAGAALPLMIAICGLSAFLAVRQNASSLAFMGSAGGFLAPVLLSTGGGSHVMLFSYYALLNAGVFAIAWFKAWRPLNLLGFVFTFSIGAAWGATAYRPELLASTEPFLILFFLMYVGIALLYAVRREVALKHYVDGTLVFGTPLVAIGLQAAMMKGTEFGLAWSAVALAAFYLAIAAWLARRRAHLGMMFEAMLALAVIFATLAVPLAFTGPTTSATWAIEGAAITWLAVRQRRLIAFGFGLLMQLAAAGAYVVGTLAQIDAAHAWPVLNGAYIASVLIAVAGIFTGWRLHGRSEAGAWHAWMPQIGLVAGVWGLLWWVSGGLHEIDAYAQAHLAYDRDRFETAVVALFAVLTAWLAHGARRKLRWPLAELPALALVPVLALLTLSLFMLSMAPVGGYGWLVCAVAAASTYLLLWRQQRDVGDRVLAPLHTLMFWTAGALIALEGYWGLRAYVPEGAWSWSAWAYGFGILLLLVAGVGHRLRWPVARFVTAYQVWAAAPLAALLWVWSIASVTSDGSAAPLFWLPILNPLDVAQILAFVACAVWLRRLRALGVHWHPRAFDYAVLATLFLWFNALLLRTLHHHFHAGYDVDAVLASFSFQQVFLVGWSAFAFAGLWLARRDSIVRLCAIASTPLVLVMWMWTFYANLTQDGGAWARLPLLNPLDLVQAVIFALAALWLVRISRLGVPVGEYRVPLQVAVGVTGFIWLNAMLLRTLHHWIGVPYQLDEMSRSMLVQASISVFWTVCALAMMIWATRRASRIFWFIGGGLLAVTVVKLFLFDLSHVTGIERIVSFIGIGLMLLLIGYFSPLPPKAAVLETEQ</sequence>
<feature type="transmembrane region" description="Helical" evidence="3">
    <location>
        <begin position="665"/>
        <end position="684"/>
    </location>
</feature>
<feature type="transmembrane region" description="Helical" evidence="3">
    <location>
        <begin position="922"/>
        <end position="942"/>
    </location>
</feature>
<feature type="transmembrane region" description="Helical" evidence="3">
    <location>
        <begin position="431"/>
        <end position="449"/>
    </location>
</feature>
<dbReference type="AlphaFoldDB" id="A0A6N6WB80"/>
<feature type="compositionally biased region" description="Low complexity" evidence="2">
    <location>
        <begin position="204"/>
        <end position="213"/>
    </location>
</feature>
<feature type="region of interest" description="Disordered" evidence="2">
    <location>
        <begin position="99"/>
        <end position="118"/>
    </location>
</feature>
<keyword evidence="1" id="KW-0175">Coiled coil</keyword>
<dbReference type="Pfam" id="PF10101">
    <property type="entry name" value="DUF2339"/>
    <property type="match status" value="2"/>
</dbReference>
<dbReference type="OrthoDB" id="207428at2"/>
<feature type="transmembrane region" description="Helical" evidence="3">
    <location>
        <begin position="517"/>
        <end position="534"/>
    </location>
</feature>
<comment type="caution">
    <text evidence="4">The sequence shown here is derived from an EMBL/GenBank/DDBJ whole genome shotgun (WGS) entry which is preliminary data.</text>
</comment>
<feature type="coiled-coil region" evidence="1">
    <location>
        <begin position="70"/>
        <end position="97"/>
    </location>
</feature>
<feature type="transmembrane region" description="Helical" evidence="3">
    <location>
        <begin position="847"/>
        <end position="872"/>
    </location>
</feature>
<keyword evidence="3" id="KW-0812">Transmembrane</keyword>
<feature type="compositionally biased region" description="Low complexity" evidence="2">
    <location>
        <begin position="167"/>
        <end position="186"/>
    </location>
</feature>
<organism evidence="4 5">
    <name type="scientific">Paraburkholderia madseniana</name>
    <dbReference type="NCBI Taxonomy" id="2599607"/>
    <lineage>
        <taxon>Bacteria</taxon>
        <taxon>Pseudomonadati</taxon>
        <taxon>Pseudomonadota</taxon>
        <taxon>Betaproteobacteria</taxon>
        <taxon>Burkholderiales</taxon>
        <taxon>Burkholderiaceae</taxon>
        <taxon>Paraburkholderia</taxon>
    </lineage>
</organism>
<feature type="region of interest" description="Disordered" evidence="2">
    <location>
        <begin position="204"/>
        <end position="226"/>
    </location>
</feature>
<feature type="transmembrane region" description="Helical" evidence="3">
    <location>
        <begin position="485"/>
        <end position="505"/>
    </location>
</feature>
<feature type="transmembrane region" description="Helical" evidence="3">
    <location>
        <begin position="990"/>
        <end position="1006"/>
    </location>
</feature>
<evidence type="ECO:0000313" key="5">
    <source>
        <dbReference type="Proteomes" id="UP000463700"/>
    </source>
</evidence>
<keyword evidence="3" id="KW-1133">Transmembrane helix</keyword>
<feature type="region of interest" description="Disordered" evidence="2">
    <location>
        <begin position="125"/>
        <end position="186"/>
    </location>
</feature>
<dbReference type="PANTHER" id="PTHR38434">
    <property type="entry name" value="BLL2549 PROTEIN"/>
    <property type="match status" value="1"/>
</dbReference>
<feature type="transmembrane region" description="Helical" evidence="3">
    <location>
        <begin position="26"/>
        <end position="42"/>
    </location>
</feature>
<dbReference type="RefSeq" id="WP_154563147.1">
    <property type="nucleotide sequence ID" value="NZ_VOSW01000047.1"/>
</dbReference>
<keyword evidence="3" id="KW-0472">Membrane</keyword>
<feature type="compositionally biased region" description="Low complexity" evidence="2">
    <location>
        <begin position="148"/>
        <end position="160"/>
    </location>
</feature>
<feature type="transmembrane region" description="Helical" evidence="3">
    <location>
        <begin position="785"/>
        <end position="802"/>
    </location>
</feature>